<dbReference type="GO" id="GO:0008767">
    <property type="term" value="F:UDP-galactopyranose mutase activity"/>
    <property type="evidence" value="ECO:0007669"/>
    <property type="project" value="TreeGrafter"/>
</dbReference>
<organism evidence="1 4">
    <name type="scientific">Phocaeicola vulgatus</name>
    <name type="common">Bacteroides vulgatus</name>
    <dbReference type="NCBI Taxonomy" id="821"/>
    <lineage>
        <taxon>Bacteria</taxon>
        <taxon>Pseudomonadati</taxon>
        <taxon>Bacteroidota</taxon>
        <taxon>Bacteroidia</taxon>
        <taxon>Bacteroidales</taxon>
        <taxon>Bacteroidaceae</taxon>
        <taxon>Phocaeicola</taxon>
    </lineage>
</organism>
<proteinExistence type="predicted"/>
<dbReference type="Proteomes" id="UP000283429">
    <property type="component" value="Unassembled WGS sequence"/>
</dbReference>
<dbReference type="RefSeq" id="WP_008782391.1">
    <property type="nucleotide sequence ID" value="NZ_AP025232.1"/>
</dbReference>
<evidence type="ECO:0000313" key="1">
    <source>
        <dbReference type="EMBL" id="KAB3571146.1"/>
    </source>
</evidence>
<comment type="caution">
    <text evidence="1">The sequence shown here is derived from an EMBL/GenBank/DDBJ whole genome shotgun (WGS) entry which is preliminary data.</text>
</comment>
<dbReference type="PANTHER" id="PTHR21197:SF0">
    <property type="entry name" value="UDP-GALACTOPYRANOSE MUTASE"/>
    <property type="match status" value="1"/>
</dbReference>
<evidence type="ECO:0000313" key="2">
    <source>
        <dbReference type="EMBL" id="RHD78727.1"/>
    </source>
</evidence>
<dbReference type="GO" id="GO:0005829">
    <property type="term" value="C:cytosol"/>
    <property type="evidence" value="ECO:0007669"/>
    <property type="project" value="TreeGrafter"/>
</dbReference>
<name>A0A396ANM7_PHOVU</name>
<protein>
    <submittedName>
        <fullName evidence="1">FAD-dependent oxidoreductase</fullName>
    </submittedName>
</protein>
<reference evidence="2 3" key="1">
    <citation type="submission" date="2018-08" db="EMBL/GenBank/DDBJ databases">
        <title>A genome reference for cultivated species of the human gut microbiota.</title>
        <authorList>
            <person name="Zou Y."/>
            <person name="Xue W."/>
            <person name="Luo G."/>
        </authorList>
    </citation>
    <scope>NUCLEOTIDE SEQUENCE [LARGE SCALE GENOMIC DNA]</scope>
    <source>
        <strain evidence="2 3">AM30-40</strain>
    </source>
</reference>
<dbReference type="GO" id="GO:0050660">
    <property type="term" value="F:flavin adenine dinucleotide binding"/>
    <property type="evidence" value="ECO:0007669"/>
    <property type="project" value="TreeGrafter"/>
</dbReference>
<accession>A0A396ANM7</accession>
<dbReference type="Proteomes" id="UP000433382">
    <property type="component" value="Unassembled WGS sequence"/>
</dbReference>
<dbReference type="EMBL" id="QSJM01000039">
    <property type="protein sequence ID" value="RHD78727.1"/>
    <property type="molecule type" value="Genomic_DNA"/>
</dbReference>
<evidence type="ECO:0000313" key="4">
    <source>
        <dbReference type="Proteomes" id="UP000433382"/>
    </source>
</evidence>
<dbReference type="InterPro" id="IPR036188">
    <property type="entry name" value="FAD/NAD-bd_sf"/>
</dbReference>
<evidence type="ECO:0000313" key="3">
    <source>
        <dbReference type="Proteomes" id="UP000283429"/>
    </source>
</evidence>
<dbReference type="EMBL" id="WCZM01000013">
    <property type="protein sequence ID" value="KAB3571146.1"/>
    <property type="molecule type" value="Genomic_DNA"/>
</dbReference>
<dbReference type="PANTHER" id="PTHR21197">
    <property type="entry name" value="UDP-GALACTOPYRANOSE MUTASE"/>
    <property type="match status" value="1"/>
</dbReference>
<gene>
    <name evidence="2" type="ORF">DW783_13465</name>
    <name evidence="1" type="ORF">GAY01_10030</name>
</gene>
<dbReference type="AlphaFoldDB" id="A0A396ANM7"/>
<sequence length="415" mass="48930">MQKIAIIGAGVSGMSAAHFLKDRYNVTVFEKEKTPGGLIKCCRINGSLFHTCGGHVFNSKHSDVLDWFWTKFDRNKEFSKTDRNSAIFMEEGDEIPYPIENHVYLLNSDIQKRVIKDLVEIVRKEGDKAHNFEEFLKSRFGDTLYKIYFQPYNEKVWRRDLKQVPLSWLEGKLPMPTVEEMVYNNINHVKEKSFVHSTFWYENMNGSQYIADKLAEELHICYDTDIKNIKYVHNKWLIEEEYFDKVIFCGNIKDMVKIVEGFDIREYEDEIVKLEYHGTTAVFCEIDKNPYSWIYQPSKQHESHRIICTGNFAKSNNGNCVPEGRITATIEFTDEISKEDIIDNLSRISLHPKYLAHKYNPYTYPIQNVHTRDMIKRLKADLFPVGFYFTGRFADWEYYNMDIAMRMAMDLCKKI</sequence>
<dbReference type="SUPFAM" id="SSF51971">
    <property type="entry name" value="Nucleotide-binding domain"/>
    <property type="match status" value="1"/>
</dbReference>
<reference evidence="1 4" key="2">
    <citation type="journal article" date="2019" name="Nat. Med.">
        <title>A library of human gut bacterial isolates paired with longitudinal multiomics data enables mechanistic microbiome research.</title>
        <authorList>
            <person name="Poyet M."/>
            <person name="Groussin M."/>
            <person name="Gibbons S.M."/>
            <person name="Avila-Pacheco J."/>
            <person name="Jiang X."/>
            <person name="Kearney S.M."/>
            <person name="Perrotta A.R."/>
            <person name="Berdy B."/>
            <person name="Zhao S."/>
            <person name="Lieberman T.D."/>
            <person name="Swanson P.K."/>
            <person name="Smith M."/>
            <person name="Roesemann S."/>
            <person name="Alexander J.E."/>
            <person name="Rich S.A."/>
            <person name="Livny J."/>
            <person name="Vlamakis H."/>
            <person name="Clish C."/>
            <person name="Bullock K."/>
            <person name="Deik A."/>
            <person name="Scott J."/>
            <person name="Pierce K.A."/>
            <person name="Xavier R.J."/>
            <person name="Alm E.J."/>
        </authorList>
    </citation>
    <scope>NUCLEOTIDE SEQUENCE [LARGE SCALE GENOMIC DNA]</scope>
    <source>
        <strain evidence="1 4">BIOML-A73</strain>
    </source>
</reference>
<dbReference type="Gene3D" id="3.50.50.60">
    <property type="entry name" value="FAD/NAD(P)-binding domain"/>
    <property type="match status" value="1"/>
</dbReference>
<dbReference type="Pfam" id="PF13450">
    <property type="entry name" value="NAD_binding_8"/>
    <property type="match status" value="1"/>
</dbReference>